<dbReference type="PROSITE" id="PS50893">
    <property type="entry name" value="ABC_TRANSPORTER_2"/>
    <property type="match status" value="1"/>
</dbReference>
<dbReference type="KEGG" id="cpf:CPF_1736"/>
<evidence type="ECO:0000256" key="1">
    <source>
        <dbReference type="ARBA" id="ARBA00022448"/>
    </source>
</evidence>
<dbReference type="HOGENOM" id="CLU_000604_1_22_9"/>
<feature type="domain" description="ABC transporter" evidence="4">
    <location>
        <begin position="3"/>
        <end position="222"/>
    </location>
</feature>
<evidence type="ECO:0000313" key="5">
    <source>
        <dbReference type="EMBL" id="ABG82395.1"/>
    </source>
</evidence>
<evidence type="ECO:0000313" key="6">
    <source>
        <dbReference type="Proteomes" id="UP000001823"/>
    </source>
</evidence>
<dbReference type="Proteomes" id="UP000001823">
    <property type="component" value="Chromosome"/>
</dbReference>
<dbReference type="SUPFAM" id="SSF52540">
    <property type="entry name" value="P-loop containing nucleoside triphosphate hydrolases"/>
    <property type="match status" value="1"/>
</dbReference>
<accession>A0A0H2YNM7</accession>
<gene>
    <name evidence="5" type="ordered locus">CPF_1736</name>
</gene>
<organism evidence="5 6">
    <name type="scientific">Clostridium perfringens (strain ATCC 13124 / DSM 756 / JCM 1290 / NCIMB 6125 / NCTC 8237 / Type A)</name>
    <dbReference type="NCBI Taxonomy" id="195103"/>
    <lineage>
        <taxon>Bacteria</taxon>
        <taxon>Bacillati</taxon>
        <taxon>Bacillota</taxon>
        <taxon>Clostridia</taxon>
        <taxon>Eubacteriales</taxon>
        <taxon>Clostridiaceae</taxon>
        <taxon>Clostridium</taxon>
    </lineage>
</organism>
<keyword evidence="1" id="KW-0813">Transport</keyword>
<evidence type="ECO:0000259" key="4">
    <source>
        <dbReference type="PROSITE" id="PS50893"/>
    </source>
</evidence>
<dbReference type="PaxDb" id="195103-CPF_1736"/>
<keyword evidence="2" id="KW-0547">Nucleotide-binding</keyword>
<sequence length="228" mass="26033">MSIKLINIEKNFGSKKIYDKFSLTFEEGKINCILGKSGCGKSTLLNIIANLEEINSGEIIGVPKKIAYVFQEDRLIEWNSIYTNMELPLLKTYAKDERKEKIKNILREVELGDCMNSYPKELSGGMRQRANIARALLYNGELLLMDEPFKSLDKSSKEDIIEIFKKNHLEKNNTVIMVTHDINEALSLGDNIFLLGGNPVSLMDKFKDVQKSKEKNNIEDKILLILKE</sequence>
<dbReference type="STRING" id="195103.CPF_1736"/>
<dbReference type="InterPro" id="IPR003439">
    <property type="entry name" value="ABC_transporter-like_ATP-bd"/>
</dbReference>
<dbReference type="SMART" id="SM00382">
    <property type="entry name" value="AAA"/>
    <property type="match status" value="1"/>
</dbReference>
<dbReference type="GO" id="GO:0005524">
    <property type="term" value="F:ATP binding"/>
    <property type="evidence" value="ECO:0007669"/>
    <property type="project" value="UniProtKB-KW"/>
</dbReference>
<keyword evidence="3 5" id="KW-0067">ATP-binding</keyword>
<keyword evidence="6" id="KW-1185">Reference proteome</keyword>
<dbReference type="InterPro" id="IPR050093">
    <property type="entry name" value="ABC_SmlMolc_Importer"/>
</dbReference>
<dbReference type="EMBL" id="CP000246">
    <property type="protein sequence ID" value="ABG82395.1"/>
    <property type="molecule type" value="Genomic_DNA"/>
</dbReference>
<evidence type="ECO:0000256" key="3">
    <source>
        <dbReference type="ARBA" id="ARBA00022840"/>
    </source>
</evidence>
<dbReference type="Gene3D" id="3.40.50.300">
    <property type="entry name" value="P-loop containing nucleotide triphosphate hydrolases"/>
    <property type="match status" value="1"/>
</dbReference>
<dbReference type="InterPro" id="IPR003593">
    <property type="entry name" value="AAA+_ATPase"/>
</dbReference>
<dbReference type="PANTHER" id="PTHR42781:SF8">
    <property type="entry name" value="BICARBONATE TRANSPORT ATP-BINDING PROTEIN CMPC"/>
    <property type="match status" value="1"/>
</dbReference>
<dbReference type="GeneID" id="93001978"/>
<dbReference type="PANTHER" id="PTHR42781">
    <property type="entry name" value="SPERMIDINE/PUTRESCINE IMPORT ATP-BINDING PROTEIN POTA"/>
    <property type="match status" value="1"/>
</dbReference>
<dbReference type="AlphaFoldDB" id="A0A0H2YNM7"/>
<dbReference type="eggNOG" id="COG1116">
    <property type="taxonomic scope" value="Bacteria"/>
</dbReference>
<name>A0A0H2YNM7_CLOP1</name>
<protein>
    <submittedName>
        <fullName evidence="5">ABC transporter, ATP-binding protein</fullName>
    </submittedName>
</protein>
<dbReference type="Pfam" id="PF00005">
    <property type="entry name" value="ABC_tran"/>
    <property type="match status" value="1"/>
</dbReference>
<dbReference type="InterPro" id="IPR027417">
    <property type="entry name" value="P-loop_NTPase"/>
</dbReference>
<proteinExistence type="predicted"/>
<dbReference type="InterPro" id="IPR017871">
    <property type="entry name" value="ABC_transporter-like_CS"/>
</dbReference>
<dbReference type="PROSITE" id="PS00211">
    <property type="entry name" value="ABC_TRANSPORTER_1"/>
    <property type="match status" value="1"/>
</dbReference>
<dbReference type="GO" id="GO:0016887">
    <property type="term" value="F:ATP hydrolysis activity"/>
    <property type="evidence" value="ECO:0007669"/>
    <property type="project" value="InterPro"/>
</dbReference>
<dbReference type="RefSeq" id="WP_011590858.1">
    <property type="nucleotide sequence ID" value="NC_008261.1"/>
</dbReference>
<evidence type="ECO:0000256" key="2">
    <source>
        <dbReference type="ARBA" id="ARBA00022741"/>
    </source>
</evidence>
<reference evidence="5 6" key="1">
    <citation type="journal article" date="2006" name="Genome Res.">
        <title>Skewed genomic variability in strains of the toxigenic bacterial pathogen, Clostridium perfringens.</title>
        <authorList>
            <person name="Myers G.S."/>
            <person name="Rasko D.A."/>
            <person name="Cheung J.K."/>
            <person name="Ravel J."/>
            <person name="Seshadri R."/>
            <person name="Deboy R.T."/>
            <person name="Ren Q."/>
            <person name="Varga J."/>
            <person name="Awad M.M."/>
            <person name="Brinkac L.M."/>
            <person name="Daugherty S.C."/>
            <person name="Haft D.H."/>
            <person name="Dodson R.J."/>
            <person name="Madupu R."/>
            <person name="Nelson W.C."/>
            <person name="Rosovitz M.J."/>
            <person name="Sullivan S.A."/>
            <person name="Khouri H."/>
            <person name="Dimitrov G.I."/>
            <person name="Watkins K.L."/>
            <person name="Mulligan S."/>
            <person name="Benton J."/>
            <person name="Radune D."/>
            <person name="Fisher D.J."/>
            <person name="Atkins H.S."/>
            <person name="Hiscox T."/>
            <person name="Jost B.H."/>
            <person name="Billington S.J."/>
            <person name="Songer J.G."/>
            <person name="McClane B.A."/>
            <person name="Titball R.W."/>
            <person name="Rood J.I."/>
            <person name="Melville S.B."/>
            <person name="Paulsen I.T."/>
        </authorList>
    </citation>
    <scope>NUCLEOTIDE SEQUENCE [LARGE SCALE GENOMIC DNA]</scope>
    <source>
        <strain evidence="6">ATCC 13124 / DSM 756 / JCM 1290 / NCIMB 6125 / NCTC 8237 / S 107 / Type A</strain>
    </source>
</reference>